<organism evidence="1 2">
    <name type="scientific">Mobilicoccus caccae</name>
    <dbReference type="NCBI Taxonomy" id="1859295"/>
    <lineage>
        <taxon>Bacteria</taxon>
        <taxon>Bacillati</taxon>
        <taxon>Actinomycetota</taxon>
        <taxon>Actinomycetes</taxon>
        <taxon>Micrococcales</taxon>
        <taxon>Dermatophilaceae</taxon>
        <taxon>Mobilicoccus</taxon>
    </lineage>
</organism>
<protein>
    <recommendedName>
        <fullName evidence="3">Excreted virulence factor EspC, type VII ESX diderm</fullName>
    </recommendedName>
</protein>
<dbReference type="EMBL" id="BSUO01000001">
    <property type="protein sequence ID" value="GMA38500.1"/>
    <property type="molecule type" value="Genomic_DNA"/>
</dbReference>
<comment type="caution">
    <text evidence="1">The sequence shown here is derived from an EMBL/GenBank/DDBJ whole genome shotgun (WGS) entry which is preliminary data.</text>
</comment>
<accession>A0ABQ6IKS1</accession>
<gene>
    <name evidence="1" type="ORF">GCM10025883_05450</name>
</gene>
<evidence type="ECO:0000313" key="2">
    <source>
        <dbReference type="Proteomes" id="UP001157126"/>
    </source>
</evidence>
<keyword evidence="2" id="KW-1185">Reference proteome</keyword>
<proteinExistence type="predicted"/>
<evidence type="ECO:0008006" key="3">
    <source>
        <dbReference type="Google" id="ProtNLM"/>
    </source>
</evidence>
<evidence type="ECO:0000313" key="1">
    <source>
        <dbReference type="EMBL" id="GMA38500.1"/>
    </source>
</evidence>
<reference evidence="2" key="1">
    <citation type="journal article" date="2019" name="Int. J. Syst. Evol. Microbiol.">
        <title>The Global Catalogue of Microorganisms (GCM) 10K type strain sequencing project: providing services to taxonomists for standard genome sequencing and annotation.</title>
        <authorList>
            <consortium name="The Broad Institute Genomics Platform"/>
            <consortium name="The Broad Institute Genome Sequencing Center for Infectious Disease"/>
            <person name="Wu L."/>
            <person name="Ma J."/>
        </authorList>
    </citation>
    <scope>NUCLEOTIDE SEQUENCE [LARGE SCALE GENOMIC DNA]</scope>
    <source>
        <strain evidence="2">NBRC 113072</strain>
    </source>
</reference>
<dbReference type="Proteomes" id="UP001157126">
    <property type="component" value="Unassembled WGS sequence"/>
</dbReference>
<dbReference type="RefSeq" id="WP_284302568.1">
    <property type="nucleotide sequence ID" value="NZ_BSUO01000001.1"/>
</dbReference>
<sequence>MKHQRLDEVTDQLQSASAVLDRFSRELADVDLPGVDAPVVDGLSRGIDIFFDNIFTDLSVRGRIKEAAAQLDDAIEKVSAAILELERRRTRLIS</sequence>
<name>A0ABQ6IKS1_9MICO</name>